<dbReference type="InterPro" id="IPR002318">
    <property type="entry name" value="Ala-tRNA-lgiase_IIc"/>
</dbReference>
<dbReference type="Gene3D" id="3.30.54.20">
    <property type="match status" value="1"/>
</dbReference>
<evidence type="ECO:0000256" key="3">
    <source>
        <dbReference type="ARBA" id="ARBA00022555"/>
    </source>
</evidence>
<keyword evidence="8" id="KW-0648">Protein biosynthesis</keyword>
<dbReference type="SUPFAM" id="SSF55186">
    <property type="entry name" value="ThrRS/AlaRS common domain"/>
    <property type="match status" value="1"/>
</dbReference>
<keyword evidence="4 11" id="KW-0436">Ligase</keyword>
<sequence>MTSSEIRKKYFDFFENKKHKIISSSSLIPENDSSLLFTNSGMFPLVPYLLGESHPGGKLLANSQKCFRSEDIDEVGDGRHNTFFEMLGNWSLGDYFKKEQLNWWFEFMIEDLGLDISKIYQTVYVGDGKNISKDTESIEILKNIYLKYGIEANEGPETITKGDFGPQVEIDFSKDRIFAYRDKNWWQRGDAVGELGGPDSETFYDTGKKHDLKFGKHCHLNCDCGRFIEIGNSVFMQYQKTDNGWQELKNKNVDFGGGLERIVMVKNSFSNIFKIDSLNKIIERIEEVSGLKYENHKKSFEVISDHVKAVSFLLGDDKKLSPSNSDQGYVIRRLIRRALRYSRQININKDYFLSELSEIVIDFYKDFYQELDRNRNFVFDCLKDEESKFAKTIERGEKILNSLAEKSAKIDGYIAFDLFQSHGYPFEMTEEIINEKNIVKSENFVNEYKQEFARHQELSKTASAGKFKGGLADQSEATTKLHTAAHLLLAALRKVLGDHVSQRGSNITAERLRFDFSHSEKMTEEQKKQVEQLVNDAIAKSYDVKCQEMNLQEAKDMGASGVFDSKYGEKVKVYTVGDFSDFSEVFFSKEICGGPHVDNVSDLGVFKIQKEESSSAGVRRIKAVLLERK</sequence>
<dbReference type="GO" id="GO:0000049">
    <property type="term" value="F:tRNA binding"/>
    <property type="evidence" value="ECO:0007669"/>
    <property type="project" value="UniProtKB-KW"/>
</dbReference>
<keyword evidence="7" id="KW-0694">RNA-binding</keyword>
<feature type="domain" description="Alanyl-transfer RNA synthetases family profile" evidence="10">
    <location>
        <begin position="1"/>
        <end position="629"/>
    </location>
</feature>
<keyword evidence="9" id="KW-0030">Aminoacyl-tRNA synthetase</keyword>
<dbReference type="FunFam" id="3.30.980.10:FF:000004">
    <property type="entry name" value="Alanine--tRNA ligase, cytoplasmic"/>
    <property type="match status" value="1"/>
</dbReference>
<dbReference type="Proteomes" id="UP000233517">
    <property type="component" value="Unassembled WGS sequence"/>
</dbReference>
<dbReference type="GO" id="GO:0002161">
    <property type="term" value="F:aminoacyl-tRNA deacylase activity"/>
    <property type="evidence" value="ECO:0007669"/>
    <property type="project" value="TreeGrafter"/>
</dbReference>
<accession>A0A2N2E9N9</accession>
<dbReference type="PANTHER" id="PTHR11777:SF9">
    <property type="entry name" value="ALANINE--TRNA LIGASE, CYTOPLASMIC"/>
    <property type="match status" value="1"/>
</dbReference>
<proteinExistence type="inferred from homology"/>
<dbReference type="InterPro" id="IPR018163">
    <property type="entry name" value="Thr/Ala-tRNA-synth_IIc_edit"/>
</dbReference>
<dbReference type="Gene3D" id="3.30.930.10">
    <property type="entry name" value="Bira Bifunctional Protein, Domain 2"/>
    <property type="match status" value="1"/>
</dbReference>
<dbReference type="GO" id="GO:0004813">
    <property type="term" value="F:alanine-tRNA ligase activity"/>
    <property type="evidence" value="ECO:0007669"/>
    <property type="project" value="UniProtKB-EC"/>
</dbReference>
<dbReference type="SMART" id="SM00863">
    <property type="entry name" value="tRNA_SAD"/>
    <property type="match status" value="1"/>
</dbReference>
<dbReference type="Pfam" id="PF01411">
    <property type="entry name" value="tRNA-synt_2c"/>
    <property type="match status" value="1"/>
</dbReference>
<evidence type="ECO:0000259" key="10">
    <source>
        <dbReference type="PROSITE" id="PS50860"/>
    </source>
</evidence>
<dbReference type="InterPro" id="IPR018165">
    <property type="entry name" value="Ala-tRNA-synth_IIc_core"/>
</dbReference>
<evidence type="ECO:0000313" key="11">
    <source>
        <dbReference type="EMBL" id="PKM91450.1"/>
    </source>
</evidence>
<dbReference type="InterPro" id="IPR018164">
    <property type="entry name" value="Ala-tRNA-synth_IIc_N"/>
</dbReference>
<dbReference type="InterPro" id="IPR018162">
    <property type="entry name" value="Ala-tRNA-ligase_IIc_anticod-bd"/>
</dbReference>
<dbReference type="InterPro" id="IPR050058">
    <property type="entry name" value="Ala-tRNA_ligase"/>
</dbReference>
<evidence type="ECO:0000256" key="1">
    <source>
        <dbReference type="ARBA" id="ARBA00008226"/>
    </source>
</evidence>
<evidence type="ECO:0000256" key="2">
    <source>
        <dbReference type="ARBA" id="ARBA00013168"/>
    </source>
</evidence>
<keyword evidence="3" id="KW-0820">tRNA-binding</keyword>
<organism evidence="11 12">
    <name type="scientific">Candidatus Falkowbacteria bacterium HGW-Falkowbacteria-1</name>
    <dbReference type="NCBI Taxonomy" id="2013768"/>
    <lineage>
        <taxon>Bacteria</taxon>
        <taxon>Candidatus Falkowiibacteriota</taxon>
    </lineage>
</organism>
<keyword evidence="6" id="KW-0067">ATP-binding</keyword>
<comment type="caution">
    <text evidence="11">The sequence shown here is derived from an EMBL/GenBank/DDBJ whole genome shotgun (WGS) entry which is preliminary data.</text>
</comment>
<dbReference type="CDD" id="cd00673">
    <property type="entry name" value="AlaRS_core"/>
    <property type="match status" value="1"/>
</dbReference>
<dbReference type="SUPFAM" id="SSF101353">
    <property type="entry name" value="Putative anticodon-binding domain of alanyl-tRNA synthetase (AlaRS)"/>
    <property type="match status" value="1"/>
</dbReference>
<dbReference type="GO" id="GO:0005524">
    <property type="term" value="F:ATP binding"/>
    <property type="evidence" value="ECO:0007669"/>
    <property type="project" value="UniProtKB-KW"/>
</dbReference>
<name>A0A2N2E9N9_9BACT</name>
<dbReference type="AlphaFoldDB" id="A0A2N2E9N9"/>
<gene>
    <name evidence="11" type="ORF">CVU82_02540</name>
</gene>
<dbReference type="Gene3D" id="3.30.980.10">
    <property type="entry name" value="Threonyl-trna Synthetase, Chain A, domain 2"/>
    <property type="match status" value="1"/>
</dbReference>
<evidence type="ECO:0000256" key="9">
    <source>
        <dbReference type="ARBA" id="ARBA00023146"/>
    </source>
</evidence>
<evidence type="ECO:0000256" key="6">
    <source>
        <dbReference type="ARBA" id="ARBA00022840"/>
    </source>
</evidence>
<comment type="similarity">
    <text evidence="1">Belongs to the class-II aminoacyl-tRNA synthetase family.</text>
</comment>
<dbReference type="GO" id="GO:0006419">
    <property type="term" value="P:alanyl-tRNA aminoacylation"/>
    <property type="evidence" value="ECO:0007669"/>
    <property type="project" value="InterPro"/>
</dbReference>
<reference evidence="11 12" key="1">
    <citation type="journal article" date="2017" name="ISME J.">
        <title>Potential for microbial H2 and metal transformations associated with novel bacteria and archaea in deep terrestrial subsurface sediments.</title>
        <authorList>
            <person name="Hernsdorf A.W."/>
            <person name="Amano Y."/>
            <person name="Miyakawa K."/>
            <person name="Ise K."/>
            <person name="Suzuki Y."/>
            <person name="Anantharaman K."/>
            <person name="Probst A."/>
            <person name="Burstein D."/>
            <person name="Thomas B.C."/>
            <person name="Banfield J.F."/>
        </authorList>
    </citation>
    <scope>NUCLEOTIDE SEQUENCE [LARGE SCALE GENOMIC DNA]</scope>
    <source>
        <strain evidence="11">HGW-Falkowbacteria-1</strain>
    </source>
</reference>
<evidence type="ECO:0000313" key="12">
    <source>
        <dbReference type="Proteomes" id="UP000233517"/>
    </source>
</evidence>
<protein>
    <recommendedName>
        <fullName evidence="2">alanine--tRNA ligase</fullName>
        <ecNumber evidence="2">6.1.1.7</ecNumber>
    </recommendedName>
</protein>
<dbReference type="PANTHER" id="PTHR11777">
    <property type="entry name" value="ALANYL-TRNA SYNTHETASE"/>
    <property type="match status" value="1"/>
</dbReference>
<dbReference type="EMBL" id="PHAI01000002">
    <property type="protein sequence ID" value="PKM91450.1"/>
    <property type="molecule type" value="Genomic_DNA"/>
</dbReference>
<dbReference type="PROSITE" id="PS50860">
    <property type="entry name" value="AA_TRNA_LIGASE_II_ALA"/>
    <property type="match status" value="1"/>
</dbReference>
<dbReference type="EC" id="6.1.1.7" evidence="2"/>
<dbReference type="Pfam" id="PF07973">
    <property type="entry name" value="tRNA_SAD"/>
    <property type="match status" value="1"/>
</dbReference>
<dbReference type="SUPFAM" id="SSF55681">
    <property type="entry name" value="Class II aaRS and biotin synthetases"/>
    <property type="match status" value="2"/>
</dbReference>
<evidence type="ECO:0000256" key="8">
    <source>
        <dbReference type="ARBA" id="ARBA00022917"/>
    </source>
</evidence>
<evidence type="ECO:0000256" key="7">
    <source>
        <dbReference type="ARBA" id="ARBA00022884"/>
    </source>
</evidence>
<dbReference type="InterPro" id="IPR012947">
    <property type="entry name" value="tRNA_SAD"/>
</dbReference>
<evidence type="ECO:0000256" key="5">
    <source>
        <dbReference type="ARBA" id="ARBA00022741"/>
    </source>
</evidence>
<dbReference type="PRINTS" id="PR00980">
    <property type="entry name" value="TRNASYNTHALA"/>
</dbReference>
<evidence type="ECO:0000256" key="4">
    <source>
        <dbReference type="ARBA" id="ARBA00022598"/>
    </source>
</evidence>
<dbReference type="GO" id="GO:0005829">
    <property type="term" value="C:cytosol"/>
    <property type="evidence" value="ECO:0007669"/>
    <property type="project" value="TreeGrafter"/>
</dbReference>
<dbReference type="InterPro" id="IPR045864">
    <property type="entry name" value="aa-tRNA-synth_II/BPL/LPL"/>
</dbReference>
<keyword evidence="5" id="KW-0547">Nucleotide-binding</keyword>